<feature type="compositionally biased region" description="Basic and acidic residues" evidence="1">
    <location>
        <begin position="201"/>
        <end position="210"/>
    </location>
</feature>
<dbReference type="GO" id="GO:0005634">
    <property type="term" value="C:nucleus"/>
    <property type="evidence" value="ECO:0007669"/>
    <property type="project" value="TreeGrafter"/>
</dbReference>
<dbReference type="AlphaFoldDB" id="A0A6G0IWB0"/>
<keyword evidence="3" id="KW-0808">Transferase</keyword>
<keyword evidence="4" id="KW-1185">Reference proteome</keyword>
<dbReference type="SUPFAM" id="SSF82199">
    <property type="entry name" value="SET domain"/>
    <property type="match status" value="1"/>
</dbReference>
<feature type="compositionally biased region" description="Basic and acidic residues" evidence="1">
    <location>
        <begin position="233"/>
        <end position="242"/>
    </location>
</feature>
<feature type="domain" description="SET" evidence="2">
    <location>
        <begin position="25"/>
        <end position="146"/>
    </location>
</feature>
<dbReference type="SMART" id="SM00317">
    <property type="entry name" value="SET"/>
    <property type="match status" value="1"/>
</dbReference>
<dbReference type="GO" id="GO:0042799">
    <property type="term" value="F:histone H4K20 methyltransferase activity"/>
    <property type="evidence" value="ECO:0007669"/>
    <property type="project" value="TreeGrafter"/>
</dbReference>
<dbReference type="GO" id="GO:0005700">
    <property type="term" value="C:polytene chromosome"/>
    <property type="evidence" value="ECO:0007669"/>
    <property type="project" value="TreeGrafter"/>
</dbReference>
<name>A0A6G0IWB0_LARCR</name>
<comment type="caution">
    <text evidence="3">The sequence shown here is derived from an EMBL/GenBank/DDBJ whole genome shotgun (WGS) entry which is preliminary data.</text>
</comment>
<evidence type="ECO:0000313" key="4">
    <source>
        <dbReference type="Proteomes" id="UP000424527"/>
    </source>
</evidence>
<organism evidence="3 4">
    <name type="scientific">Larimichthys crocea</name>
    <name type="common">Large yellow croaker</name>
    <name type="synonym">Pseudosciaena crocea</name>
    <dbReference type="NCBI Taxonomy" id="215358"/>
    <lineage>
        <taxon>Eukaryota</taxon>
        <taxon>Metazoa</taxon>
        <taxon>Chordata</taxon>
        <taxon>Craniata</taxon>
        <taxon>Vertebrata</taxon>
        <taxon>Euteleostomi</taxon>
        <taxon>Actinopterygii</taxon>
        <taxon>Neopterygii</taxon>
        <taxon>Teleostei</taxon>
        <taxon>Neoteleostei</taxon>
        <taxon>Acanthomorphata</taxon>
        <taxon>Eupercaria</taxon>
        <taxon>Sciaenidae</taxon>
        <taxon>Larimichthys</taxon>
    </lineage>
</organism>
<feature type="compositionally biased region" description="Basic and acidic residues" evidence="1">
    <location>
        <begin position="265"/>
        <end position="274"/>
    </location>
</feature>
<feature type="compositionally biased region" description="Basic and acidic residues" evidence="1">
    <location>
        <begin position="169"/>
        <end position="178"/>
    </location>
</feature>
<dbReference type="Pfam" id="PF00856">
    <property type="entry name" value="SET"/>
    <property type="match status" value="1"/>
</dbReference>
<dbReference type="Proteomes" id="UP000424527">
    <property type="component" value="Unassembled WGS sequence"/>
</dbReference>
<sequence>MATRRRKPPLQDAVEYAIRGVDKMAELEVQYINSFKGRGVFAKAHFSKGDFVVEYRGQLINHEESVRRRKIYHRACTVFMFDFKLKEKTWCIDATREDGSFGRLVNDDHKHPNCKMKRIITEAKPHLCLFALRDIQPGEEITYNYGGNDWPWRKQTEEQSCAADPCDTEDPRTAEKMAESPSSSVMQTEEQSCAADPCDTEDPRTAEKMAESPSSSVMQTEEQSCAADPCDTEDPRTAEKMAESPSSSVMQTEEQSCAADPCDTEDPRTVEKMAESPSSSVMQTVYSKVEEDQEPPLGDERTD</sequence>
<dbReference type="PROSITE" id="PS50280">
    <property type="entry name" value="SET"/>
    <property type="match status" value="1"/>
</dbReference>
<evidence type="ECO:0000256" key="1">
    <source>
        <dbReference type="SAM" id="MobiDB-lite"/>
    </source>
</evidence>
<dbReference type="InterPro" id="IPR001214">
    <property type="entry name" value="SET_dom"/>
</dbReference>
<reference evidence="3 4" key="1">
    <citation type="submission" date="2019-07" db="EMBL/GenBank/DDBJ databases">
        <title>Chromosome genome assembly for large yellow croaker.</title>
        <authorList>
            <person name="Xiao S."/>
        </authorList>
    </citation>
    <scope>NUCLEOTIDE SEQUENCE [LARGE SCALE GENOMIC DNA]</scope>
    <source>
        <strain evidence="3">JMULYC20181020</strain>
        <tissue evidence="3">Muscle</tissue>
    </source>
</reference>
<dbReference type="EMBL" id="REGW02000006">
    <property type="protein sequence ID" value="KAE8295532.1"/>
    <property type="molecule type" value="Genomic_DNA"/>
</dbReference>
<dbReference type="InterPro" id="IPR051760">
    <property type="entry name" value="KMT5A"/>
</dbReference>
<dbReference type="PANTHER" id="PTHR46167:SF1">
    <property type="entry name" value="N-LYSINE METHYLTRANSFERASE KMT5A"/>
    <property type="match status" value="1"/>
</dbReference>
<feature type="compositionally biased region" description="Polar residues" evidence="1">
    <location>
        <begin position="212"/>
        <end position="223"/>
    </location>
</feature>
<protein>
    <submittedName>
        <fullName evidence="3">N-lysine methyltransferase KMT5A</fullName>
    </submittedName>
</protein>
<proteinExistence type="predicted"/>
<keyword evidence="3" id="KW-0489">Methyltransferase</keyword>
<dbReference type="InterPro" id="IPR046341">
    <property type="entry name" value="SET_dom_sf"/>
</dbReference>
<dbReference type="Gene3D" id="2.170.270.10">
    <property type="entry name" value="SET domain"/>
    <property type="match status" value="1"/>
</dbReference>
<evidence type="ECO:0000313" key="3">
    <source>
        <dbReference type="EMBL" id="KAE8295532.1"/>
    </source>
</evidence>
<dbReference type="GO" id="GO:0006357">
    <property type="term" value="P:regulation of transcription by RNA polymerase II"/>
    <property type="evidence" value="ECO:0007669"/>
    <property type="project" value="TreeGrafter"/>
</dbReference>
<dbReference type="PANTHER" id="PTHR46167">
    <property type="entry name" value="N-LYSINE METHYLTRANSFERASE KMT5A"/>
    <property type="match status" value="1"/>
</dbReference>
<gene>
    <name evidence="3" type="ORF">D5F01_LYC06464</name>
</gene>
<feature type="compositionally biased region" description="Polar residues" evidence="1">
    <location>
        <begin position="180"/>
        <end position="191"/>
    </location>
</feature>
<evidence type="ECO:0000259" key="2">
    <source>
        <dbReference type="PROSITE" id="PS50280"/>
    </source>
</evidence>
<accession>A0A6G0IWB0</accession>
<feature type="compositionally biased region" description="Polar residues" evidence="1">
    <location>
        <begin position="276"/>
        <end position="286"/>
    </location>
</feature>
<dbReference type="GO" id="GO:0032259">
    <property type="term" value="P:methylation"/>
    <property type="evidence" value="ECO:0007669"/>
    <property type="project" value="UniProtKB-KW"/>
</dbReference>
<feature type="region of interest" description="Disordered" evidence="1">
    <location>
        <begin position="156"/>
        <end position="303"/>
    </location>
</feature>
<dbReference type="GO" id="GO:0043516">
    <property type="term" value="P:regulation of DNA damage response, signal transduction by p53 class mediator"/>
    <property type="evidence" value="ECO:0007669"/>
    <property type="project" value="TreeGrafter"/>
</dbReference>
<feature type="compositionally biased region" description="Polar residues" evidence="1">
    <location>
        <begin position="244"/>
        <end position="255"/>
    </location>
</feature>